<feature type="domain" description="FAD-binding" evidence="3">
    <location>
        <begin position="135"/>
        <end position="332"/>
    </location>
</feature>
<evidence type="ECO:0000256" key="1">
    <source>
        <dbReference type="ARBA" id="ARBA00023002"/>
    </source>
</evidence>
<dbReference type="GO" id="GO:0004497">
    <property type="term" value="F:monooxygenase activity"/>
    <property type="evidence" value="ECO:0007669"/>
    <property type="project" value="UniProtKB-KW"/>
</dbReference>
<organism evidence="4 5">
    <name type="scientific">Conexibacter woesei (strain DSM 14684 / CCUG 47730 / CIP 108061 / JCM 11494 / NBRC 100937 / ID131577)</name>
    <dbReference type="NCBI Taxonomy" id="469383"/>
    <lineage>
        <taxon>Bacteria</taxon>
        <taxon>Bacillati</taxon>
        <taxon>Actinomycetota</taxon>
        <taxon>Thermoleophilia</taxon>
        <taxon>Solirubrobacterales</taxon>
        <taxon>Conexibacteraceae</taxon>
        <taxon>Conexibacter</taxon>
    </lineage>
</organism>
<name>D3FAS3_CONWI</name>
<evidence type="ECO:0000313" key="5">
    <source>
        <dbReference type="Proteomes" id="UP000008229"/>
    </source>
</evidence>
<dbReference type="KEGG" id="cwo:Cwoe_2817"/>
<dbReference type="Gene3D" id="3.30.9.20">
    <property type="match status" value="1"/>
</dbReference>
<accession>D3FAS3</accession>
<dbReference type="EMBL" id="CP001854">
    <property type="protein sequence ID" value="ADB51236.1"/>
    <property type="molecule type" value="Genomic_DNA"/>
</dbReference>
<dbReference type="STRING" id="469383.Cwoe_2817"/>
<dbReference type="InterPro" id="IPR002938">
    <property type="entry name" value="FAD-bd"/>
</dbReference>
<dbReference type="PRINTS" id="PR00420">
    <property type="entry name" value="RNGMNOXGNASE"/>
</dbReference>
<evidence type="ECO:0000256" key="2">
    <source>
        <dbReference type="ARBA" id="ARBA00023027"/>
    </source>
</evidence>
<dbReference type="eggNOG" id="COG0654">
    <property type="taxonomic scope" value="Bacteria"/>
</dbReference>
<keyword evidence="5" id="KW-1185">Reference proteome</keyword>
<dbReference type="OrthoDB" id="3169239at2"/>
<reference evidence="4 5" key="1">
    <citation type="journal article" date="2010" name="Stand. Genomic Sci.">
        <title>Complete genome sequence of Conexibacter woesei type strain (ID131577).</title>
        <authorList>
            <person name="Pukall R."/>
            <person name="Lapidus A."/>
            <person name="Glavina Del Rio T."/>
            <person name="Copeland A."/>
            <person name="Tice H."/>
            <person name="Cheng J.-F."/>
            <person name="Lucas S."/>
            <person name="Chen F."/>
            <person name="Nolan M."/>
            <person name="Bruce D."/>
            <person name="Goodwin L."/>
            <person name="Pitluck S."/>
            <person name="Mavromatis K."/>
            <person name="Ivanova N."/>
            <person name="Ovchinnikova G."/>
            <person name="Pati A."/>
            <person name="Chen A."/>
            <person name="Palaniappan K."/>
            <person name="Land M."/>
            <person name="Hauser L."/>
            <person name="Chang Y.-J."/>
            <person name="Jeffries C.D."/>
            <person name="Chain P."/>
            <person name="Meincke L."/>
            <person name="Sims D."/>
            <person name="Brettin T."/>
            <person name="Detter J.C."/>
            <person name="Rohde M."/>
            <person name="Goeker M."/>
            <person name="Bristow J."/>
            <person name="Eisen J.A."/>
            <person name="Markowitz V."/>
            <person name="Kyrpides N.C."/>
            <person name="Klenk H.-P."/>
            <person name="Hugenholtz P."/>
        </authorList>
    </citation>
    <scope>NUCLEOTIDE SEQUENCE [LARGE SCALE GENOMIC DNA]</scope>
    <source>
        <strain evidence="5">DSM 14684 / CIP 108061 / JCM 11494 / NBRC 100937 / ID131577</strain>
    </source>
</reference>
<gene>
    <name evidence="4" type="ordered locus">Cwoe_2817</name>
</gene>
<dbReference type="Gene3D" id="3.50.50.60">
    <property type="entry name" value="FAD/NAD(P)-binding domain"/>
    <property type="match status" value="1"/>
</dbReference>
<dbReference type="AlphaFoldDB" id="D3FAS3"/>
<evidence type="ECO:0000313" key="4">
    <source>
        <dbReference type="EMBL" id="ADB51236.1"/>
    </source>
</evidence>
<dbReference type="SUPFAM" id="SSF51905">
    <property type="entry name" value="FAD/NAD(P)-binding domain"/>
    <property type="match status" value="1"/>
</dbReference>
<proteinExistence type="predicted"/>
<dbReference type="PANTHER" id="PTHR43476:SF4">
    <property type="entry name" value="BLR0106 PROTEIN"/>
    <property type="match status" value="1"/>
</dbReference>
<keyword evidence="2" id="KW-0520">NAD</keyword>
<dbReference type="Pfam" id="PF01494">
    <property type="entry name" value="FAD_binding_3"/>
    <property type="match status" value="2"/>
</dbReference>
<protein>
    <submittedName>
        <fullName evidence="4">Monooxygenase FAD-binding protein</fullName>
    </submittedName>
</protein>
<dbReference type="InterPro" id="IPR050631">
    <property type="entry name" value="PheA/TfdB_FAD_monoxygenase"/>
</dbReference>
<dbReference type="PANTHER" id="PTHR43476">
    <property type="entry name" value="3-(3-HYDROXY-PHENYL)PROPIONATE/3-HYDROXYCINNAMIC ACID HYDROXYLASE"/>
    <property type="match status" value="1"/>
</dbReference>
<dbReference type="HOGENOM" id="CLU_012153_10_0_11"/>
<dbReference type="Proteomes" id="UP000008229">
    <property type="component" value="Chromosome"/>
</dbReference>
<dbReference type="InterPro" id="IPR036188">
    <property type="entry name" value="FAD/NAD-bd_sf"/>
</dbReference>
<sequence>MSRGDRPLRIVSIGGGPAGLLAAALVRRRFPQHEVTVLERNAPDATFGFGVVFSARTLAGLRDVDPAVHAAIDAASSSWRDIEVRHRGETLRCGGHGMSAIARTRLLAILQQHAADAGAELRFETEATPELLAGADVVLGADGVNSGVRTARAEVFEPRVEQGRAKYIWFAATTPFDALTFAFAEDEHGWWGVHAYPFDGERSTFIVETDEGTWRRAGLDQAGELPLGASDLRSLAYCERLFADVLGGGRLLENNSRWLTFGTLRTGRWHEGNTVLLGDAAHTAHFSVGSGTKMAMEDAIALVDVLGEADDVPTALAAYERVRRPQVEHIQRAADPSMRWWERFRHVAADEVPERFAFHFLTRSPIVTRDRVRARDARFVRRVEREFAGRLDVAEPDAPLAAPFELPVSGAAAGGATGGLLEGGSGVAAGSLPASGAAGAARAAVPPTPAGGGAAAGSHAAGVAGGHVTLRSRVIAAPRLSPCGGQDLALLAGAAAAGAGVVLAVPVAEPDGGAESAAHWHTIAAAVRRQGALLALAAPPDAALVCEADVLALPRVALGELSAARVAVEAGEWPAQRPLLLPVVAGPADEQVAGVGEVAALAAERSLITAVLAPRADDDGRALQALLCDALRAGAPGVPIALVDPLGTDEAATAVLAGRADLCLGRPRFDTPRWEPVAGRRIAEPPTRAAAAPPPAAAALPTASLPTIAAGS</sequence>
<dbReference type="GO" id="GO:0071949">
    <property type="term" value="F:FAD binding"/>
    <property type="evidence" value="ECO:0007669"/>
    <property type="project" value="InterPro"/>
</dbReference>
<keyword evidence="4" id="KW-0503">Monooxygenase</keyword>
<dbReference type="RefSeq" id="WP_012934287.1">
    <property type="nucleotide sequence ID" value="NC_013739.1"/>
</dbReference>
<evidence type="ECO:0000259" key="3">
    <source>
        <dbReference type="Pfam" id="PF01494"/>
    </source>
</evidence>
<feature type="domain" description="FAD-binding" evidence="3">
    <location>
        <begin position="13"/>
        <end position="128"/>
    </location>
</feature>
<reference evidence="5" key="2">
    <citation type="submission" date="2010-01" db="EMBL/GenBank/DDBJ databases">
        <title>The complete genome of Conexibacter woesei DSM 14684.</title>
        <authorList>
            <consortium name="US DOE Joint Genome Institute (JGI-PGF)"/>
            <person name="Lucas S."/>
            <person name="Copeland A."/>
            <person name="Lapidus A."/>
            <person name="Glavina del Rio T."/>
            <person name="Dalin E."/>
            <person name="Tice H."/>
            <person name="Bruce D."/>
            <person name="Goodwin L."/>
            <person name="Pitluck S."/>
            <person name="Kyrpides N."/>
            <person name="Mavromatis K."/>
            <person name="Ivanova N."/>
            <person name="Mikhailova N."/>
            <person name="Chertkov O."/>
            <person name="Brettin T."/>
            <person name="Detter J.C."/>
            <person name="Han C."/>
            <person name="Larimer F."/>
            <person name="Land M."/>
            <person name="Hauser L."/>
            <person name="Markowitz V."/>
            <person name="Cheng J.-F."/>
            <person name="Hugenholtz P."/>
            <person name="Woyke T."/>
            <person name="Wu D."/>
            <person name="Pukall R."/>
            <person name="Steenblock K."/>
            <person name="Schneider S."/>
            <person name="Klenk H.-P."/>
            <person name="Eisen J.A."/>
        </authorList>
    </citation>
    <scope>NUCLEOTIDE SEQUENCE [LARGE SCALE GENOMIC DNA]</scope>
    <source>
        <strain evidence="5">DSM 14684 / CIP 108061 / JCM 11494 / NBRC 100937 / ID131577</strain>
    </source>
</reference>
<keyword evidence="1" id="KW-0560">Oxidoreductase</keyword>